<reference evidence="3" key="1">
    <citation type="submission" date="2021-01" db="EMBL/GenBank/DDBJ databases">
        <title>Genome public.</title>
        <authorList>
            <person name="Liu C."/>
            <person name="Sun Q."/>
        </authorList>
    </citation>
    <scope>NUCLEOTIDE SEQUENCE [LARGE SCALE GENOMIC DNA]</scope>
    <source>
        <strain evidence="3">YIM B02556</strain>
    </source>
</reference>
<comment type="caution">
    <text evidence="2">The sequence shown here is derived from an EMBL/GenBank/DDBJ whole genome shotgun (WGS) entry which is preliminary data.</text>
</comment>
<evidence type="ECO:0000313" key="3">
    <source>
        <dbReference type="Proteomes" id="UP000652760"/>
    </source>
</evidence>
<gene>
    <name evidence="2" type="ORF">JHL17_00600</name>
</gene>
<protein>
    <recommendedName>
        <fullName evidence="4">ATP-dependent Clp protease proteolytic subunit</fullName>
    </recommendedName>
</protein>
<accession>A0ABS1EXK2</accession>
<keyword evidence="3" id="KW-1185">Reference proteome</keyword>
<sequence>MSVRSLVRKVGFGCGLGALLIAGAASGRAATQPDGLSLNPVTPSAVAPVIVNPAPPAPSAASSAEFPDAVMSRNDQGDLTVLRLDGIITPGAERSFVDALHALPARRPLVIELSSPGGFTAAGYRMIDAVLAERKDGRPIATRVRDGESCESMCVGLYLAGYPRYAAPRAEFMVHAPRMAENGRMTMRSTQMMVERLVSLGASPAWIQRVKAEGGFSGARDYRETADRLSADGANIVTDLLR</sequence>
<feature type="signal peptide" evidence="1">
    <location>
        <begin position="1"/>
        <end position="29"/>
    </location>
</feature>
<dbReference type="Gene3D" id="3.90.226.10">
    <property type="entry name" value="2-enoyl-CoA Hydratase, Chain A, domain 1"/>
    <property type="match status" value="1"/>
</dbReference>
<evidence type="ECO:0008006" key="4">
    <source>
        <dbReference type="Google" id="ProtNLM"/>
    </source>
</evidence>
<dbReference type="Proteomes" id="UP000652760">
    <property type="component" value="Unassembled WGS sequence"/>
</dbReference>
<dbReference type="RefSeq" id="WP_200190115.1">
    <property type="nucleotide sequence ID" value="NZ_JAENHM010000002.1"/>
</dbReference>
<dbReference type="EMBL" id="JAENHM010000002">
    <property type="protein sequence ID" value="MBK1835898.1"/>
    <property type="molecule type" value="Genomic_DNA"/>
</dbReference>
<dbReference type="SUPFAM" id="SSF52096">
    <property type="entry name" value="ClpP/crotonase"/>
    <property type="match status" value="1"/>
</dbReference>
<keyword evidence="1" id="KW-0732">Signal</keyword>
<feature type="chain" id="PRO_5047407180" description="ATP-dependent Clp protease proteolytic subunit" evidence="1">
    <location>
        <begin position="30"/>
        <end position="242"/>
    </location>
</feature>
<organism evidence="2 3">
    <name type="scientific">Azospirillum endophyticum</name>
    <dbReference type="NCBI Taxonomy" id="2800326"/>
    <lineage>
        <taxon>Bacteria</taxon>
        <taxon>Pseudomonadati</taxon>
        <taxon>Pseudomonadota</taxon>
        <taxon>Alphaproteobacteria</taxon>
        <taxon>Rhodospirillales</taxon>
        <taxon>Azospirillaceae</taxon>
        <taxon>Azospirillum</taxon>
    </lineage>
</organism>
<evidence type="ECO:0000313" key="2">
    <source>
        <dbReference type="EMBL" id="MBK1835898.1"/>
    </source>
</evidence>
<proteinExistence type="predicted"/>
<evidence type="ECO:0000256" key="1">
    <source>
        <dbReference type="SAM" id="SignalP"/>
    </source>
</evidence>
<name>A0ABS1EXK2_9PROT</name>
<dbReference type="InterPro" id="IPR029045">
    <property type="entry name" value="ClpP/crotonase-like_dom_sf"/>
</dbReference>